<keyword evidence="4" id="KW-1185">Reference proteome</keyword>
<protein>
    <recommendedName>
        <fullName evidence="2">Helix-turn-helix domain-containing protein</fullName>
    </recommendedName>
</protein>
<evidence type="ECO:0000313" key="4">
    <source>
        <dbReference type="Proteomes" id="UP000246018"/>
    </source>
</evidence>
<gene>
    <name evidence="3" type="ORF">DDE18_21160</name>
</gene>
<dbReference type="Proteomes" id="UP000246018">
    <property type="component" value="Unassembled WGS sequence"/>
</dbReference>
<sequence length="139" mass="15588">MSWREAADLIGCTRHAIAQLIEQGHLHQRQVNRAASLSRASVEAATHHYATQLDKAAQARASREQEHLERTTPPDDGEVWLDVTTAALVLGVTPNAVRQRINNERLPATRRGRRWWLRRVDVERASAAAAFHARADTSD</sequence>
<dbReference type="InterPro" id="IPR041657">
    <property type="entry name" value="HTH_17"/>
</dbReference>
<dbReference type="AlphaFoldDB" id="A0A2T8F4X1"/>
<dbReference type="Pfam" id="PF12728">
    <property type="entry name" value="HTH_17"/>
    <property type="match status" value="1"/>
</dbReference>
<feature type="compositionally biased region" description="Basic and acidic residues" evidence="1">
    <location>
        <begin position="61"/>
        <end position="73"/>
    </location>
</feature>
<proteinExistence type="predicted"/>
<organism evidence="3 4">
    <name type="scientific">Nocardioides gansuensis</name>
    <dbReference type="NCBI Taxonomy" id="2138300"/>
    <lineage>
        <taxon>Bacteria</taxon>
        <taxon>Bacillati</taxon>
        <taxon>Actinomycetota</taxon>
        <taxon>Actinomycetes</taxon>
        <taxon>Propionibacteriales</taxon>
        <taxon>Nocardioidaceae</taxon>
        <taxon>Nocardioides</taxon>
    </lineage>
</organism>
<evidence type="ECO:0000259" key="2">
    <source>
        <dbReference type="Pfam" id="PF12728"/>
    </source>
</evidence>
<feature type="region of interest" description="Disordered" evidence="1">
    <location>
        <begin position="53"/>
        <end position="78"/>
    </location>
</feature>
<reference evidence="3 4" key="1">
    <citation type="submission" date="2018-04" db="EMBL/GenBank/DDBJ databases">
        <title>Genome of Nocardioides gansuensis WSJ-1.</title>
        <authorList>
            <person name="Wu S."/>
            <person name="Wang G."/>
        </authorList>
    </citation>
    <scope>NUCLEOTIDE SEQUENCE [LARGE SCALE GENOMIC DNA]</scope>
    <source>
        <strain evidence="3 4">WSJ-1</strain>
    </source>
</reference>
<comment type="caution">
    <text evidence="3">The sequence shown here is derived from an EMBL/GenBank/DDBJ whole genome shotgun (WGS) entry which is preliminary data.</text>
</comment>
<accession>A0A2T8F4X1</accession>
<feature type="domain" description="Helix-turn-helix" evidence="2">
    <location>
        <begin position="80"/>
        <end position="124"/>
    </location>
</feature>
<evidence type="ECO:0000256" key="1">
    <source>
        <dbReference type="SAM" id="MobiDB-lite"/>
    </source>
</evidence>
<dbReference type="EMBL" id="QDGZ01000013">
    <property type="protein sequence ID" value="PVG80763.1"/>
    <property type="molecule type" value="Genomic_DNA"/>
</dbReference>
<name>A0A2T8F4X1_9ACTN</name>
<evidence type="ECO:0000313" key="3">
    <source>
        <dbReference type="EMBL" id="PVG80763.1"/>
    </source>
</evidence>